<dbReference type="InterPro" id="IPR045700">
    <property type="entry name" value="Rab3GAP1"/>
</dbReference>
<evidence type="ECO:0000313" key="13">
    <source>
        <dbReference type="EMBL" id="KAL3864707.1"/>
    </source>
</evidence>
<feature type="domain" description="Rab3GAP catalytic subunit C-terminal" evidence="12">
    <location>
        <begin position="896"/>
        <end position="1097"/>
    </location>
</feature>
<evidence type="ECO:0000256" key="1">
    <source>
        <dbReference type="ARBA" id="ARBA00004222"/>
    </source>
</evidence>
<evidence type="ECO:0000256" key="6">
    <source>
        <dbReference type="ARBA" id="ARBA00022468"/>
    </source>
</evidence>
<evidence type="ECO:0000256" key="3">
    <source>
        <dbReference type="ARBA" id="ARBA00004496"/>
    </source>
</evidence>
<dbReference type="InterPro" id="IPR026147">
    <property type="entry name" value="Rab3GAP1_conserved"/>
</dbReference>
<dbReference type="GO" id="GO:0005794">
    <property type="term" value="C:Golgi apparatus"/>
    <property type="evidence" value="ECO:0007669"/>
    <property type="project" value="UniProtKB-SubCell"/>
</dbReference>
<feature type="compositionally biased region" description="Acidic residues" evidence="10">
    <location>
        <begin position="94"/>
        <end position="103"/>
    </location>
</feature>
<feature type="region of interest" description="Disordered" evidence="10">
    <location>
        <begin position="441"/>
        <end position="468"/>
    </location>
</feature>
<keyword evidence="8" id="KW-0256">Endoplasmic reticulum</keyword>
<feature type="compositionally biased region" description="Basic and acidic residues" evidence="10">
    <location>
        <begin position="595"/>
        <end position="604"/>
    </location>
</feature>
<name>A0ABD3VSX3_SINWO</name>
<feature type="compositionally biased region" description="Acidic residues" evidence="10">
    <location>
        <begin position="618"/>
        <end position="630"/>
    </location>
</feature>
<evidence type="ECO:0000313" key="14">
    <source>
        <dbReference type="Proteomes" id="UP001634394"/>
    </source>
</evidence>
<feature type="compositionally biased region" description="Polar residues" evidence="10">
    <location>
        <begin position="716"/>
        <end position="727"/>
    </location>
</feature>
<dbReference type="GO" id="GO:0005096">
    <property type="term" value="F:GTPase activator activity"/>
    <property type="evidence" value="ECO:0007669"/>
    <property type="project" value="UniProtKB-KW"/>
</dbReference>
<feature type="region of interest" description="Disordered" evidence="10">
    <location>
        <begin position="560"/>
        <end position="734"/>
    </location>
</feature>
<evidence type="ECO:0000256" key="2">
    <source>
        <dbReference type="ARBA" id="ARBA00004240"/>
    </source>
</evidence>
<dbReference type="Pfam" id="PF19533">
    <property type="entry name" value="Rab3-GAP_cat_C"/>
    <property type="match status" value="1"/>
</dbReference>
<dbReference type="PANTHER" id="PTHR21422:SF9">
    <property type="entry name" value="RAB3 GTPASE-ACTIVATING PROTEIN CATALYTIC SUBUNIT"/>
    <property type="match status" value="1"/>
</dbReference>
<dbReference type="InterPro" id="IPR045698">
    <property type="entry name" value="Rab3GAP1_C"/>
</dbReference>
<organism evidence="13 14">
    <name type="scientific">Sinanodonta woodiana</name>
    <name type="common">Chinese pond mussel</name>
    <name type="synonym">Anodonta woodiana</name>
    <dbReference type="NCBI Taxonomy" id="1069815"/>
    <lineage>
        <taxon>Eukaryota</taxon>
        <taxon>Metazoa</taxon>
        <taxon>Spiralia</taxon>
        <taxon>Lophotrochozoa</taxon>
        <taxon>Mollusca</taxon>
        <taxon>Bivalvia</taxon>
        <taxon>Autobranchia</taxon>
        <taxon>Heteroconchia</taxon>
        <taxon>Palaeoheterodonta</taxon>
        <taxon>Unionida</taxon>
        <taxon>Unionoidea</taxon>
        <taxon>Unionidae</taxon>
        <taxon>Unioninae</taxon>
        <taxon>Sinanodonta</taxon>
    </lineage>
</organism>
<reference evidence="13 14" key="1">
    <citation type="submission" date="2024-11" db="EMBL/GenBank/DDBJ databases">
        <title>Chromosome-level genome assembly of the freshwater bivalve Anodonta woodiana.</title>
        <authorList>
            <person name="Chen X."/>
        </authorList>
    </citation>
    <scope>NUCLEOTIDE SEQUENCE [LARGE SCALE GENOMIC DNA]</scope>
    <source>
        <strain evidence="13">MN2024</strain>
        <tissue evidence="13">Gills</tissue>
    </source>
</reference>
<evidence type="ECO:0000256" key="7">
    <source>
        <dbReference type="ARBA" id="ARBA00022490"/>
    </source>
</evidence>
<proteinExistence type="inferred from homology"/>
<protein>
    <recommendedName>
        <fullName evidence="5">Rab3 GTPase-activating protein catalytic subunit</fullName>
    </recommendedName>
</protein>
<evidence type="ECO:0000256" key="8">
    <source>
        <dbReference type="ARBA" id="ARBA00022824"/>
    </source>
</evidence>
<feature type="domain" description="Rab3GAP catalytic subunit conserved" evidence="11">
    <location>
        <begin position="730"/>
        <end position="884"/>
    </location>
</feature>
<feature type="compositionally biased region" description="Acidic residues" evidence="10">
    <location>
        <begin position="640"/>
        <end position="658"/>
    </location>
</feature>
<evidence type="ECO:0000256" key="5">
    <source>
        <dbReference type="ARBA" id="ARBA00015817"/>
    </source>
</evidence>
<keyword evidence="7" id="KW-0963">Cytoplasm</keyword>
<keyword evidence="14" id="KW-1185">Reference proteome</keyword>
<feature type="compositionally biased region" description="Basic and acidic residues" evidence="10">
    <location>
        <begin position="441"/>
        <end position="456"/>
    </location>
</feature>
<feature type="region of interest" description="Disordered" evidence="10">
    <location>
        <begin position="81"/>
        <end position="105"/>
    </location>
</feature>
<evidence type="ECO:0000256" key="9">
    <source>
        <dbReference type="ARBA" id="ARBA00023034"/>
    </source>
</evidence>
<gene>
    <name evidence="13" type="ORF">ACJMK2_006366</name>
</gene>
<keyword evidence="9" id="KW-0333">Golgi apparatus</keyword>
<evidence type="ECO:0000259" key="12">
    <source>
        <dbReference type="Pfam" id="PF19533"/>
    </source>
</evidence>
<comment type="similarity">
    <text evidence="4">Belongs to the Rab3-GAP catalytic subunit family.</text>
</comment>
<comment type="subcellular location">
    <subcellularLocation>
        <location evidence="3">Cytoplasm</location>
    </subcellularLocation>
    <subcellularLocation>
        <location evidence="2">Endoplasmic reticulum</location>
    </subcellularLocation>
    <subcellularLocation>
        <location evidence="1">Golgi apparatus</location>
        <location evidence="1">cis-Golgi network</location>
    </subcellularLocation>
</comment>
<dbReference type="AlphaFoldDB" id="A0ABD3VSX3"/>
<dbReference type="Proteomes" id="UP001634394">
    <property type="component" value="Unassembled WGS sequence"/>
</dbReference>
<accession>A0ABD3VSX3</accession>
<sequence length="1098" mass="124342">MAADDDGEVFEITDFTTASEWERFIARVEEILHEWKLVNCEPKPPAKKGEYANGVWEEQTEELSFADFQFCMTHIWLKQPHEDDKKQTERETAENETEEEEQEDKTATVFLDLQNMDNDFPSRAHCICRWYGLQEFVTLMPAVNEQPIDTESRVKLLLSSVSIALSNAGCSVPFFAQIQQRWQKLYMGTCIMPGATVEFKMVALKRIPHQYSHLTGLLDVFKTKLGHAADRRPPVYVTVRFMYVLQDWINSPWTQSLPGSTEKSADSDLSSSFDEEVGCSSFEQLPFGACDDPVTQLHLSCTWPMLSEDIVVETQHYSDLDPRQAPHWSVRVQMADDPQCLLGEYLEAFLQLCKRKESWDQVIGNLQVEEETEKNNDISQALQKLTEPSVSYSLPALGSYMTQAATKHTRITPKHLPLSQDVINQIIFFLFPDASKTATVTKEKDSEKVQSGKEEQESPTAQHGNVKELPKQLKSAPVGSLLHHLSVCLCVINQNYSGLHAVGQVWQEFLLELRYRWDYSYIIDEIERGPPNLGTCLLYQKLQMLNCCIERKIKREQLHKGYTGEPDSPINSSRDKSTASSSTYNSALSQPGGKGEVKTDDSSGSRKNPKKVQSFDSSSEDEFFECEEENDTVKEKDNQSEIEEESLEQSETEMEAVDEPTIATETADQSVDSEKEVKVKGSPIATETADQSVDSEKEEKAKVSSAINSKTEDDTLSVTSESSYTDSVTHRPEGRLAPHGELKLLHNGEQMYIPVTQEPAPMTEDMLDEHAEVLAKLGTSTEGAQLRARMQSACLLSDMESFKAANPGCALEDFVRWYSPRDWIEDEVEGENVQTVIKGHLSQRMEIPGNMWVEVWQTARPVPARRQKRLFDDTKEAEKVLHFLSSLKPADVVLHLLPVLTHAAILKVMEKEDQELPVLQQLLDKLCSKASIVTRSPVQDVRSYEELFRMISHAEIVIARNQSLRSKFTADLLDQKDAENELRHFVNSILKNSEVTVRGGPRGPAGTIIYKLFIAAQKASYMVLDEDSAQDKEKDREFPKHEQSFPDFPRPSAREYILRTVIPRPAPYSKPLPQRMHCVLCDNDFRLAGAFSSDSVFQ</sequence>
<keyword evidence="6" id="KW-0343">GTPase activation</keyword>
<evidence type="ECO:0000256" key="4">
    <source>
        <dbReference type="ARBA" id="ARBA00008856"/>
    </source>
</evidence>
<dbReference type="GO" id="GO:0005783">
    <property type="term" value="C:endoplasmic reticulum"/>
    <property type="evidence" value="ECO:0007669"/>
    <property type="project" value="UniProtKB-SubCell"/>
</dbReference>
<evidence type="ECO:0000256" key="10">
    <source>
        <dbReference type="SAM" id="MobiDB-lite"/>
    </source>
</evidence>
<dbReference type="EMBL" id="JBJQND010000010">
    <property type="protein sequence ID" value="KAL3864707.1"/>
    <property type="molecule type" value="Genomic_DNA"/>
</dbReference>
<feature type="compositionally biased region" description="Basic and acidic residues" evidence="10">
    <location>
        <begin position="81"/>
        <end position="93"/>
    </location>
</feature>
<comment type="caution">
    <text evidence="13">The sequence shown here is derived from an EMBL/GenBank/DDBJ whole genome shotgun (WGS) entry which is preliminary data.</text>
</comment>
<evidence type="ECO:0000259" key="11">
    <source>
        <dbReference type="Pfam" id="PF13890"/>
    </source>
</evidence>
<dbReference type="Pfam" id="PF13890">
    <property type="entry name" value="Rab3-GTPase_cat"/>
    <property type="match status" value="1"/>
</dbReference>
<dbReference type="PANTHER" id="PTHR21422">
    <property type="entry name" value="RAB3 GTPASE-ACTIVATING PROTEIN CATALYTIC SUBUNIT"/>
    <property type="match status" value="1"/>
</dbReference>